<dbReference type="SUPFAM" id="SSF56059">
    <property type="entry name" value="Glutathione synthetase ATP-binding domain-like"/>
    <property type="match status" value="1"/>
</dbReference>
<keyword evidence="1" id="KW-0436">Ligase</keyword>
<feature type="region of interest" description="Disordered" evidence="4">
    <location>
        <begin position="372"/>
        <end position="391"/>
    </location>
</feature>
<sequence length="430" mass="47304">MVRVCQELWPEGAWDFNPRTWVLPDQAEQLRETLAKSKRTYIVKPQDGSQGDGIFLVQGVRDLDVKLSASPSGGAVVQRYLERPLLLGGTKFDLRMYVAVIGGSRQAPPAVHLCREGLARFCTERYEEPAPGNMHRCMAHLTNYSLNKRSEKFEHCGGAVEDAYDSSSTASKRPLTVALRQIEAEHPEFDTLAFYDSVATLTRTVVSAMAPAMLASYRGCGADDAERMRCCQLLGFDVMLDRNFRPLLLEINNSPSLCIDEALPLVPGDPRLEERGGIPGRPRERGPGRVCVCMDMAQPHTHQTSAVDLAVKAVAVGGLFRLLEQLNCGEGSPEAFHSSSLRRLLAPACGHQGLEKHDLDTLSQRFRSTRFSGRELHGRPEGLRNARSSTSWSCCSGRARARSRRRRRRAASGSPSCCRGPARGAREGGG</sequence>
<gene>
    <name evidence="5" type="ORF">PCOR1329_LOCUS2426</name>
</gene>
<evidence type="ECO:0000313" key="5">
    <source>
        <dbReference type="EMBL" id="CAK0791569.1"/>
    </source>
</evidence>
<name>A0ABN9PFA5_9DINO</name>
<evidence type="ECO:0000256" key="1">
    <source>
        <dbReference type="ARBA" id="ARBA00022598"/>
    </source>
</evidence>
<dbReference type="InterPro" id="IPR004344">
    <property type="entry name" value="TTL/TTLL_fam"/>
</dbReference>
<dbReference type="Gene3D" id="3.30.470.20">
    <property type="entry name" value="ATP-grasp fold, B domain"/>
    <property type="match status" value="1"/>
</dbReference>
<feature type="compositionally biased region" description="Basic and acidic residues" evidence="4">
    <location>
        <begin position="372"/>
        <end position="384"/>
    </location>
</feature>
<evidence type="ECO:0008006" key="7">
    <source>
        <dbReference type="Google" id="ProtNLM"/>
    </source>
</evidence>
<keyword evidence="2" id="KW-0547">Nucleotide-binding</keyword>
<evidence type="ECO:0000256" key="4">
    <source>
        <dbReference type="SAM" id="MobiDB-lite"/>
    </source>
</evidence>
<dbReference type="PANTHER" id="PTHR12241:SF154">
    <property type="entry name" value="TUBULIN POLYGLUTAMYLASE TTLL11"/>
    <property type="match status" value="1"/>
</dbReference>
<feature type="compositionally biased region" description="Low complexity" evidence="4">
    <location>
        <begin position="411"/>
        <end position="423"/>
    </location>
</feature>
<dbReference type="PANTHER" id="PTHR12241">
    <property type="entry name" value="TUBULIN POLYGLUTAMYLASE"/>
    <property type="match status" value="1"/>
</dbReference>
<evidence type="ECO:0000256" key="3">
    <source>
        <dbReference type="ARBA" id="ARBA00022840"/>
    </source>
</evidence>
<dbReference type="Pfam" id="PF03133">
    <property type="entry name" value="TTL"/>
    <property type="match status" value="1"/>
</dbReference>
<dbReference type="PROSITE" id="PS51221">
    <property type="entry name" value="TTL"/>
    <property type="match status" value="1"/>
</dbReference>
<reference evidence="5" key="1">
    <citation type="submission" date="2023-10" db="EMBL/GenBank/DDBJ databases">
        <authorList>
            <person name="Chen Y."/>
            <person name="Shah S."/>
            <person name="Dougan E. K."/>
            <person name="Thang M."/>
            <person name="Chan C."/>
        </authorList>
    </citation>
    <scope>NUCLEOTIDE SEQUENCE [LARGE SCALE GENOMIC DNA]</scope>
</reference>
<comment type="caution">
    <text evidence="5">The sequence shown here is derived from an EMBL/GenBank/DDBJ whole genome shotgun (WGS) entry which is preliminary data.</text>
</comment>
<protein>
    <recommendedName>
        <fullName evidence="7">Tubulin--tyrosine ligase-like protein 9</fullName>
    </recommendedName>
</protein>
<keyword evidence="6" id="KW-1185">Reference proteome</keyword>
<feature type="region of interest" description="Disordered" evidence="4">
    <location>
        <begin position="397"/>
        <end position="430"/>
    </location>
</feature>
<accession>A0ABN9PFA5</accession>
<keyword evidence="3" id="KW-0067">ATP-binding</keyword>
<evidence type="ECO:0000313" key="6">
    <source>
        <dbReference type="Proteomes" id="UP001189429"/>
    </source>
</evidence>
<feature type="compositionally biased region" description="Basic residues" evidence="4">
    <location>
        <begin position="399"/>
        <end position="410"/>
    </location>
</feature>
<dbReference type="Proteomes" id="UP001189429">
    <property type="component" value="Unassembled WGS sequence"/>
</dbReference>
<organism evidence="5 6">
    <name type="scientific">Prorocentrum cordatum</name>
    <dbReference type="NCBI Taxonomy" id="2364126"/>
    <lineage>
        <taxon>Eukaryota</taxon>
        <taxon>Sar</taxon>
        <taxon>Alveolata</taxon>
        <taxon>Dinophyceae</taxon>
        <taxon>Prorocentrales</taxon>
        <taxon>Prorocentraceae</taxon>
        <taxon>Prorocentrum</taxon>
    </lineage>
</organism>
<proteinExistence type="predicted"/>
<evidence type="ECO:0000256" key="2">
    <source>
        <dbReference type="ARBA" id="ARBA00022741"/>
    </source>
</evidence>
<dbReference type="EMBL" id="CAUYUJ010000612">
    <property type="protein sequence ID" value="CAK0791569.1"/>
    <property type="molecule type" value="Genomic_DNA"/>
</dbReference>